<evidence type="ECO:0000256" key="6">
    <source>
        <dbReference type="ARBA" id="ARBA00022919"/>
    </source>
</evidence>
<sequence length="365" mass="39899">MFSTYSYWTFALLLFSTIILIPIIMGLFGGNKFPVEGKVSRPGTAGQIQVITKHAQTVLLTGGSEGMGKAVAIQLSQKGANVIIVSRNVEKLEIALKEVQAAAKNPSSQRFKYISADLSQSSASLRVLAEARTWNHGNPPDIVWCIAGTSLPNFYVETPMETLRSQMDLNFWAAAEMAHGVLREWLDPEALEMGGSQKHLIFTATVCAFYAPVGYSPYAPAKAAIRNLSDTLQQEMLLYGGGEAVKIHTVCPGTITSPGFERENLNKPAITKELEESDPVQSPEEVAAIAIKALEAGEYLITMNWLGRAMKAQAWGGMPRSNWVLDTLYTLITSFVWMIVQPMLDGQVKAHGKKYGHPSTYAKKA</sequence>
<evidence type="ECO:0000256" key="2">
    <source>
        <dbReference type="ARBA" id="ARBA00004760"/>
    </source>
</evidence>
<keyword evidence="14" id="KW-1185">Reference proteome</keyword>
<dbReference type="Proteomes" id="UP000016922">
    <property type="component" value="Unassembled WGS sequence"/>
</dbReference>
<dbReference type="CDD" id="cd08939">
    <property type="entry name" value="KDSR-like_SDR_c"/>
    <property type="match status" value="1"/>
</dbReference>
<evidence type="ECO:0000313" key="14">
    <source>
        <dbReference type="Proteomes" id="UP000016922"/>
    </source>
</evidence>
<keyword evidence="7" id="KW-0560">Oxidoreductase</keyword>
<comment type="pathway">
    <text evidence="3">Sphingolipid metabolism.</text>
</comment>
<dbReference type="InterPro" id="IPR002347">
    <property type="entry name" value="SDR_fam"/>
</dbReference>
<evidence type="ECO:0000256" key="5">
    <source>
        <dbReference type="ARBA" id="ARBA00022857"/>
    </source>
</evidence>
<keyword evidence="4" id="KW-0256">Endoplasmic reticulum</keyword>
<name>S3CWN0_GLAL2</name>
<keyword evidence="12" id="KW-0472">Membrane</keyword>
<dbReference type="GeneID" id="19471828"/>
<dbReference type="eggNOG" id="KOG1210">
    <property type="taxonomic scope" value="Eukaryota"/>
</dbReference>
<evidence type="ECO:0000256" key="11">
    <source>
        <dbReference type="ARBA" id="ARBA00048930"/>
    </source>
</evidence>
<organism evidence="13 14">
    <name type="scientific">Glarea lozoyensis (strain ATCC 20868 / MF5171)</name>
    <dbReference type="NCBI Taxonomy" id="1116229"/>
    <lineage>
        <taxon>Eukaryota</taxon>
        <taxon>Fungi</taxon>
        <taxon>Dikarya</taxon>
        <taxon>Ascomycota</taxon>
        <taxon>Pezizomycotina</taxon>
        <taxon>Leotiomycetes</taxon>
        <taxon>Helotiales</taxon>
        <taxon>Helotiaceae</taxon>
        <taxon>Glarea</taxon>
    </lineage>
</organism>
<dbReference type="STRING" id="1116229.S3CWN0"/>
<keyword evidence="12" id="KW-0812">Transmembrane</keyword>
<dbReference type="EC" id="1.1.1.102" evidence="9"/>
<dbReference type="Gene3D" id="3.40.50.720">
    <property type="entry name" value="NAD(P)-binding Rossmann-like Domain"/>
    <property type="match status" value="1"/>
</dbReference>
<dbReference type="GO" id="GO:0006666">
    <property type="term" value="P:3-keto-sphinganine metabolic process"/>
    <property type="evidence" value="ECO:0007669"/>
    <property type="project" value="InterPro"/>
</dbReference>
<dbReference type="PANTHER" id="PTHR43550">
    <property type="entry name" value="3-KETODIHYDROSPHINGOSINE REDUCTASE"/>
    <property type="match status" value="1"/>
</dbReference>
<dbReference type="InterPro" id="IPR036291">
    <property type="entry name" value="NAD(P)-bd_dom_sf"/>
</dbReference>
<evidence type="ECO:0000313" key="13">
    <source>
        <dbReference type="EMBL" id="EPE30065.1"/>
    </source>
</evidence>
<dbReference type="RefSeq" id="XP_008082742.1">
    <property type="nucleotide sequence ID" value="XM_008084551.1"/>
</dbReference>
<dbReference type="PANTHER" id="PTHR43550:SF3">
    <property type="entry name" value="3-KETODIHYDROSPHINGOSINE REDUCTASE"/>
    <property type="match status" value="1"/>
</dbReference>
<evidence type="ECO:0000256" key="4">
    <source>
        <dbReference type="ARBA" id="ARBA00022824"/>
    </source>
</evidence>
<keyword evidence="6" id="KW-0746">Sphingolipid metabolism</keyword>
<proteinExistence type="predicted"/>
<keyword evidence="5" id="KW-0521">NADP</keyword>
<dbReference type="EMBL" id="KE145365">
    <property type="protein sequence ID" value="EPE30065.1"/>
    <property type="molecule type" value="Genomic_DNA"/>
</dbReference>
<comment type="pathway">
    <text evidence="2">Lipid metabolism; sphingolipid metabolism.</text>
</comment>
<protein>
    <recommendedName>
        <fullName evidence="9">3-dehydrosphinganine reductase</fullName>
        <ecNumber evidence="9">1.1.1.102</ecNumber>
    </recommendedName>
</protein>
<dbReference type="Pfam" id="PF00106">
    <property type="entry name" value="adh_short"/>
    <property type="match status" value="1"/>
</dbReference>
<accession>S3CWN0</accession>
<comment type="catalytic activity">
    <reaction evidence="11">
        <text>sphinganine + NADP(+) = 3-oxosphinganine + NADPH + H(+)</text>
        <dbReference type="Rhea" id="RHEA:22640"/>
        <dbReference type="ChEBI" id="CHEBI:15378"/>
        <dbReference type="ChEBI" id="CHEBI:57783"/>
        <dbReference type="ChEBI" id="CHEBI:57817"/>
        <dbReference type="ChEBI" id="CHEBI:58299"/>
        <dbReference type="ChEBI" id="CHEBI:58349"/>
        <dbReference type="EC" id="1.1.1.102"/>
    </reaction>
    <physiologicalReaction direction="right-to-left" evidence="11">
        <dbReference type="Rhea" id="RHEA:22642"/>
    </physiologicalReaction>
</comment>
<keyword evidence="12" id="KW-1133">Transmembrane helix</keyword>
<dbReference type="SUPFAM" id="SSF51735">
    <property type="entry name" value="NAD(P)-binding Rossmann-fold domains"/>
    <property type="match status" value="1"/>
</dbReference>
<evidence type="ECO:0000256" key="8">
    <source>
        <dbReference type="ARBA" id="ARBA00023098"/>
    </source>
</evidence>
<evidence type="ECO:0000256" key="7">
    <source>
        <dbReference type="ARBA" id="ARBA00023002"/>
    </source>
</evidence>
<dbReference type="GO" id="GO:0047560">
    <property type="term" value="F:3-dehydrosphinganine reductase activity"/>
    <property type="evidence" value="ECO:0007669"/>
    <property type="project" value="UniProtKB-EC"/>
</dbReference>
<dbReference type="GO" id="GO:0005789">
    <property type="term" value="C:endoplasmic reticulum membrane"/>
    <property type="evidence" value="ECO:0007669"/>
    <property type="project" value="TreeGrafter"/>
</dbReference>
<dbReference type="HOGENOM" id="CLU_010194_3_0_1"/>
<comment type="function">
    <text evidence="10">Catalyzes the reduction of 3'-oxosphinganine (3-ketodihydrosphingosine/KDS) to sphinganine (dihydrosphingosine/DHS), the second step of de novo sphingolipid biosynthesis.</text>
</comment>
<evidence type="ECO:0000256" key="9">
    <source>
        <dbReference type="ARBA" id="ARBA00026112"/>
    </source>
</evidence>
<dbReference type="OrthoDB" id="10267115at2759"/>
<reference evidence="13 14" key="1">
    <citation type="journal article" date="2013" name="BMC Genomics">
        <title>Genomics-driven discovery of the pneumocandin biosynthetic gene cluster in the fungus Glarea lozoyensis.</title>
        <authorList>
            <person name="Chen L."/>
            <person name="Yue Q."/>
            <person name="Zhang X."/>
            <person name="Xiang M."/>
            <person name="Wang C."/>
            <person name="Li S."/>
            <person name="Che Y."/>
            <person name="Ortiz-Lopez F.J."/>
            <person name="Bills G.F."/>
            <person name="Liu X."/>
            <person name="An Z."/>
        </authorList>
    </citation>
    <scope>NUCLEOTIDE SEQUENCE [LARGE SCALE GENOMIC DNA]</scope>
    <source>
        <strain evidence="14">ATCC 20868 / MF5171</strain>
    </source>
</reference>
<evidence type="ECO:0000256" key="1">
    <source>
        <dbReference type="ARBA" id="ARBA00004240"/>
    </source>
</evidence>
<dbReference type="OMA" id="ICGVFEE"/>
<evidence type="ECO:0000256" key="3">
    <source>
        <dbReference type="ARBA" id="ARBA00004991"/>
    </source>
</evidence>
<evidence type="ECO:0000256" key="10">
    <source>
        <dbReference type="ARBA" id="ARBA00044737"/>
    </source>
</evidence>
<comment type="subcellular location">
    <subcellularLocation>
        <location evidence="1">Endoplasmic reticulum</location>
    </subcellularLocation>
</comment>
<feature type="transmembrane region" description="Helical" evidence="12">
    <location>
        <begin position="6"/>
        <end position="28"/>
    </location>
</feature>
<evidence type="ECO:0000256" key="12">
    <source>
        <dbReference type="SAM" id="Phobius"/>
    </source>
</evidence>
<dbReference type="PRINTS" id="PR00081">
    <property type="entry name" value="GDHRDH"/>
</dbReference>
<dbReference type="AlphaFoldDB" id="S3CWN0"/>
<dbReference type="GO" id="GO:0030148">
    <property type="term" value="P:sphingolipid biosynthetic process"/>
    <property type="evidence" value="ECO:0007669"/>
    <property type="project" value="InterPro"/>
</dbReference>
<dbReference type="InterPro" id="IPR045022">
    <property type="entry name" value="KDSR-like"/>
</dbReference>
<gene>
    <name evidence="13" type="ORF">GLAREA_12788</name>
</gene>
<keyword evidence="8" id="KW-0443">Lipid metabolism</keyword>
<dbReference type="KEGG" id="glz:GLAREA_12788"/>